<proteinExistence type="predicted"/>
<keyword evidence="2" id="KW-1185">Reference proteome</keyword>
<dbReference type="RefSeq" id="WP_023493191.1">
    <property type="nucleotide sequence ID" value="NZ_AYLO01000008.1"/>
</dbReference>
<evidence type="ECO:0000313" key="1">
    <source>
        <dbReference type="EMBL" id="ESS73956.1"/>
    </source>
</evidence>
<reference evidence="1 2" key="1">
    <citation type="journal article" date="2013" name="Genome Announc.">
        <title>Draft Genome Sequence of the Methanotrophic Gammaproteobacterium Methyloglobulus morosus DSM 22980 Strain KoM1.</title>
        <authorList>
            <person name="Poehlein A."/>
            <person name="Deutzmann J.S."/>
            <person name="Daniel R."/>
            <person name="Simeonova D.D."/>
        </authorList>
    </citation>
    <scope>NUCLEOTIDE SEQUENCE [LARGE SCALE GENOMIC DNA]</scope>
    <source>
        <strain evidence="1 2">KoM1</strain>
    </source>
</reference>
<evidence type="ECO:0000313" key="2">
    <source>
        <dbReference type="Proteomes" id="UP000017842"/>
    </source>
</evidence>
<dbReference type="eggNOG" id="COG1887">
    <property type="taxonomic scope" value="Bacteria"/>
</dbReference>
<dbReference type="SUPFAM" id="SSF53756">
    <property type="entry name" value="UDP-Glycosyltransferase/glycogen phosphorylase"/>
    <property type="match status" value="1"/>
</dbReference>
<dbReference type="STRING" id="1116472.MGMO_8c00930"/>
<evidence type="ECO:0008006" key="3">
    <source>
        <dbReference type="Google" id="ProtNLM"/>
    </source>
</evidence>
<comment type="caution">
    <text evidence="1">The sequence shown here is derived from an EMBL/GenBank/DDBJ whole genome shotgun (WGS) entry which is preliminary data.</text>
</comment>
<organism evidence="1 2">
    <name type="scientific">Methyloglobulus morosus KoM1</name>
    <dbReference type="NCBI Taxonomy" id="1116472"/>
    <lineage>
        <taxon>Bacteria</taxon>
        <taxon>Pseudomonadati</taxon>
        <taxon>Pseudomonadota</taxon>
        <taxon>Gammaproteobacteria</taxon>
        <taxon>Methylococcales</taxon>
        <taxon>Methylococcaceae</taxon>
        <taxon>Methyloglobulus</taxon>
    </lineage>
</organism>
<dbReference type="Proteomes" id="UP000017842">
    <property type="component" value="Unassembled WGS sequence"/>
</dbReference>
<sequence length="357" mass="40749">MQKKKILFICGSINQTTQMHQIANALPEYEAWFTPYYSDGLEKALYHARLAEMTVMGNKLIQRCLAYLQQHNLPIDNGGSQYDYELVVTCSDLVVQRNIHHKKIILVQEGMTDPENLAFHLVKALPFLPRWIAGTATTGLSQAYQKFCVASEGYRDLFIRKGVNPEKICVTGIPNFDHCAKYHENDFPHKNFVLVCTSDTRETFQYENRKKIIENALAVANGRQLIFKLHPNENFAKATREINQWAPQALVYELGGAEQMIANCETLITRFSSTVYVGIALGKEVYSDYPLETLKRLTPIQNDGNSANHIAKIVRQEVASGVIPIRYSRPRLLPTENWAPVVKHFTNRIQQRLRPNP</sequence>
<accession>V5E317</accession>
<name>V5E317_9GAMM</name>
<dbReference type="AlphaFoldDB" id="V5E317"/>
<protein>
    <recommendedName>
        <fullName evidence="3">UDP-N-acetylglucosamine 2-epimerase</fullName>
    </recommendedName>
</protein>
<dbReference type="PATRIC" id="fig|1116472.3.peg.271"/>
<dbReference type="EMBL" id="AYLO01000008">
    <property type="protein sequence ID" value="ESS73956.1"/>
    <property type="molecule type" value="Genomic_DNA"/>
</dbReference>
<gene>
    <name evidence="1" type="ORF">MGMO_8c00930</name>
</gene>